<evidence type="ECO:0000259" key="3">
    <source>
        <dbReference type="PROSITE" id="PS50263"/>
    </source>
</evidence>
<dbReference type="CDD" id="cd07571">
    <property type="entry name" value="ALP_N-acyl_transferase"/>
    <property type="match status" value="1"/>
</dbReference>
<dbReference type="Pfam" id="PF00795">
    <property type="entry name" value="CN_hydrolase"/>
    <property type="match status" value="1"/>
</dbReference>
<comment type="function">
    <text evidence="2">Catalyzes the phospholipid dependent N-acylation of the N-terminal cysteine of apolipoprotein, the last step in lipoprotein maturation.</text>
</comment>
<feature type="domain" description="CN hydrolase" evidence="3">
    <location>
        <begin position="218"/>
        <end position="462"/>
    </location>
</feature>
<dbReference type="EC" id="2.3.1.269" evidence="2"/>
<feature type="transmembrane region" description="Helical" evidence="2">
    <location>
        <begin position="475"/>
        <end position="493"/>
    </location>
</feature>
<keyword evidence="2" id="KW-1003">Cell membrane</keyword>
<dbReference type="Pfam" id="PF20154">
    <property type="entry name" value="LNT_N"/>
    <property type="match status" value="1"/>
</dbReference>
<dbReference type="EMBL" id="JAGSPA010000001">
    <property type="protein sequence ID" value="MBV7255982.1"/>
    <property type="molecule type" value="Genomic_DNA"/>
</dbReference>
<keyword evidence="5" id="KW-1185">Reference proteome</keyword>
<dbReference type="InterPro" id="IPR045378">
    <property type="entry name" value="LNT_N"/>
</dbReference>
<comment type="similarity">
    <text evidence="1 2">Belongs to the CN hydrolase family. Apolipoprotein N-acyltransferase subfamily.</text>
</comment>
<keyword evidence="2" id="KW-0812">Transmembrane</keyword>
<dbReference type="NCBIfam" id="TIGR00546">
    <property type="entry name" value="lnt"/>
    <property type="match status" value="1"/>
</dbReference>
<feature type="transmembrane region" description="Helical" evidence="2">
    <location>
        <begin position="156"/>
        <end position="177"/>
    </location>
</feature>
<evidence type="ECO:0000256" key="1">
    <source>
        <dbReference type="ARBA" id="ARBA00010065"/>
    </source>
</evidence>
<keyword evidence="2" id="KW-0012">Acyltransferase</keyword>
<keyword evidence="2" id="KW-0472">Membrane</keyword>
<accession>A0ABS6SC32</accession>
<keyword evidence="2" id="KW-1133">Transmembrane helix</keyword>
<dbReference type="Proteomes" id="UP000722336">
    <property type="component" value="Unassembled WGS sequence"/>
</dbReference>
<comment type="caution">
    <text evidence="4">The sequence shown here is derived from an EMBL/GenBank/DDBJ whole genome shotgun (WGS) entry which is preliminary data.</text>
</comment>
<dbReference type="PROSITE" id="PS50263">
    <property type="entry name" value="CN_HYDROLASE"/>
    <property type="match status" value="1"/>
</dbReference>
<evidence type="ECO:0000313" key="5">
    <source>
        <dbReference type="Proteomes" id="UP000722336"/>
    </source>
</evidence>
<evidence type="ECO:0000313" key="4">
    <source>
        <dbReference type="EMBL" id="MBV7255982.1"/>
    </source>
</evidence>
<sequence length="498" mass="52968">MTYAIAFIFGILGGFAFAPWNIALAMPLSLGVMLFLLERAVAANAARRRAFAIGWWWGLGNFLVGQFWIAEAFNFQAKMPAALGWLAVIMLSAIMGLYPGVSAAVASRFKRGPIARTLAFAGMWMLAEWLRGYLFSGFGWNPLGIVSLPLGELAQIAALIGALGLSGIIALASYGLAHLALRRVHLAAALIIPVIIAAFAPIPFMQPTAYTDTRLDIIQANIGQDEKYGPGAIEGAIRRYSALSPPPSGTPRLLIWPEAAIPDVIDELPGLRARLAGHLLGPDDVFILGGLKALRGPDGRTIAAHNSLFVLGPEGGIRDRYDKTVLVPYGEYLPARPLLEAIGLARLAPGALDFVPGTGPHTLNLPGFPNVGAMICYEAVYPEAASSSPRPRWLLNLSNDAWFTDEGAEMHLAHARLRAIEQGLPVARSTPTGISAVIDPWGRVTAALGRGTAGRVIAQLPAPRAPTLFARTGTALPHGIALMLILAAFILSARQGRT</sequence>
<feature type="transmembrane region" description="Helical" evidence="2">
    <location>
        <begin position="118"/>
        <end position="136"/>
    </location>
</feature>
<dbReference type="HAMAP" id="MF_01148">
    <property type="entry name" value="Lnt"/>
    <property type="match status" value="1"/>
</dbReference>
<dbReference type="InterPro" id="IPR004563">
    <property type="entry name" value="Apolipo_AcylTrfase"/>
</dbReference>
<feature type="transmembrane region" description="Helical" evidence="2">
    <location>
        <begin position="82"/>
        <end position="106"/>
    </location>
</feature>
<gene>
    <name evidence="2 4" type="primary">lnt</name>
    <name evidence="4" type="ORF">KCG44_04195</name>
</gene>
<evidence type="ECO:0000256" key="2">
    <source>
        <dbReference type="HAMAP-Rule" id="MF_01148"/>
    </source>
</evidence>
<comment type="catalytic activity">
    <reaction evidence="2">
        <text>N-terminal S-1,2-diacyl-sn-glyceryl-L-cysteinyl-[lipoprotein] + a glycerophospholipid = N-acyl-S-1,2-diacyl-sn-glyceryl-L-cysteinyl-[lipoprotein] + a 2-acyl-sn-glycero-3-phospholipid + H(+)</text>
        <dbReference type="Rhea" id="RHEA:48228"/>
        <dbReference type="Rhea" id="RHEA-COMP:14681"/>
        <dbReference type="Rhea" id="RHEA-COMP:14684"/>
        <dbReference type="ChEBI" id="CHEBI:15378"/>
        <dbReference type="ChEBI" id="CHEBI:136912"/>
        <dbReference type="ChEBI" id="CHEBI:140656"/>
        <dbReference type="ChEBI" id="CHEBI:140657"/>
        <dbReference type="ChEBI" id="CHEBI:140660"/>
        <dbReference type="EC" id="2.3.1.269"/>
    </reaction>
</comment>
<feature type="transmembrane region" description="Helical" evidence="2">
    <location>
        <begin position="184"/>
        <end position="204"/>
    </location>
</feature>
<dbReference type="RefSeq" id="WP_218444396.1">
    <property type="nucleotide sequence ID" value="NZ_JAGSPA010000001.1"/>
</dbReference>
<proteinExistence type="inferred from homology"/>
<comment type="subcellular location">
    <subcellularLocation>
        <location evidence="2">Cell membrane</location>
        <topology evidence="2">Multi-pass membrane protein</topology>
    </subcellularLocation>
</comment>
<dbReference type="PANTHER" id="PTHR38686:SF1">
    <property type="entry name" value="APOLIPOPROTEIN N-ACYLTRANSFERASE"/>
    <property type="match status" value="1"/>
</dbReference>
<feature type="transmembrane region" description="Helical" evidence="2">
    <location>
        <begin position="49"/>
        <end position="70"/>
    </location>
</feature>
<dbReference type="PANTHER" id="PTHR38686">
    <property type="entry name" value="APOLIPOPROTEIN N-ACYLTRANSFERASE"/>
    <property type="match status" value="1"/>
</dbReference>
<dbReference type="InterPro" id="IPR003010">
    <property type="entry name" value="C-N_Hydrolase"/>
</dbReference>
<name>A0ABS6SC32_9SPHN</name>
<organism evidence="4 5">
    <name type="scientific">Pacificimonas pallii</name>
    <dbReference type="NCBI Taxonomy" id="2827236"/>
    <lineage>
        <taxon>Bacteria</taxon>
        <taxon>Pseudomonadati</taxon>
        <taxon>Pseudomonadota</taxon>
        <taxon>Alphaproteobacteria</taxon>
        <taxon>Sphingomonadales</taxon>
        <taxon>Sphingosinicellaceae</taxon>
        <taxon>Pacificimonas</taxon>
    </lineage>
</organism>
<keyword evidence="2" id="KW-0808">Transferase</keyword>
<comment type="pathway">
    <text evidence="2">Protein modification; lipoprotein biosynthesis (N-acyl transfer).</text>
</comment>
<feature type="transmembrane region" description="Helical" evidence="2">
    <location>
        <begin position="6"/>
        <end position="37"/>
    </location>
</feature>
<protein>
    <recommendedName>
        <fullName evidence="2">Apolipoprotein N-acyltransferase</fullName>
        <shortName evidence="2">ALP N-acyltransferase</shortName>
        <ecNumber evidence="2">2.3.1.269</ecNumber>
    </recommendedName>
</protein>
<reference evidence="4 5" key="1">
    <citation type="submission" date="2021-04" db="EMBL/GenBank/DDBJ databases">
        <authorList>
            <person name="Pira H."/>
            <person name="Risdian C."/>
            <person name="Wink J."/>
        </authorList>
    </citation>
    <scope>NUCLEOTIDE SEQUENCE [LARGE SCALE GENOMIC DNA]</scope>
    <source>
        <strain evidence="4 5">WHA3</strain>
    </source>
</reference>